<dbReference type="EMBL" id="JAOPHQ010004859">
    <property type="protein sequence ID" value="KAK0137661.1"/>
    <property type="molecule type" value="Genomic_DNA"/>
</dbReference>
<accession>A0AA47NT92</accession>
<dbReference type="Proteomes" id="UP001174136">
    <property type="component" value="Unassembled WGS sequence"/>
</dbReference>
<dbReference type="InterPro" id="IPR051712">
    <property type="entry name" value="ARTD-AVP"/>
</dbReference>
<dbReference type="AlphaFoldDB" id="A0AA47NT92"/>
<evidence type="ECO:0000313" key="2">
    <source>
        <dbReference type="EMBL" id="KAK0137661.1"/>
    </source>
</evidence>
<comment type="caution">
    <text evidence="2">The sequence shown here is derived from an EMBL/GenBank/DDBJ whole genome shotgun (WGS) entry which is preliminary data.</text>
</comment>
<protein>
    <submittedName>
        <fullName evidence="2">TCDD-inducible poly [ADP-ribose] polymerase</fullName>
    </submittedName>
</protein>
<dbReference type="PANTHER" id="PTHR45740:SF6">
    <property type="entry name" value="PROTEIN MONO-ADP-RIBOSYLTRANSFERASE PARP12"/>
    <property type="match status" value="1"/>
</dbReference>
<dbReference type="GO" id="GO:0005634">
    <property type="term" value="C:nucleus"/>
    <property type="evidence" value="ECO:0007669"/>
    <property type="project" value="TreeGrafter"/>
</dbReference>
<reference evidence="2" key="1">
    <citation type="journal article" date="2023" name="Front. Mar. Sci.">
        <title>A new Merluccius polli reference genome to investigate the effects of global change in West African waters.</title>
        <authorList>
            <person name="Mateo J.L."/>
            <person name="Blanco-Fernandez C."/>
            <person name="Garcia-Vazquez E."/>
            <person name="Machado-Schiaffino G."/>
        </authorList>
    </citation>
    <scope>NUCLEOTIDE SEQUENCE</scope>
    <source>
        <strain evidence="2">C29</strain>
        <tissue evidence="2">Fin</tissue>
    </source>
</reference>
<gene>
    <name evidence="2" type="primary">TIPARP_0</name>
    <name evidence="2" type="ORF">N1851_026150</name>
</gene>
<dbReference type="GO" id="GO:0003950">
    <property type="term" value="F:NAD+ poly-ADP-ribosyltransferase activity"/>
    <property type="evidence" value="ECO:0007669"/>
    <property type="project" value="TreeGrafter"/>
</dbReference>
<feature type="compositionally biased region" description="Basic and acidic residues" evidence="1">
    <location>
        <begin position="7"/>
        <end position="16"/>
    </location>
</feature>
<sequence>MAALKPNDAKRPKQESGGEPQAKFSHLIPADADTRLPVWDAMRAQRADLTWAIHPYGIHICFSPLPCDPARPATQSSSSSSEASQNQMVQPIFPQSSLVQTTTNPPVLVTFPLQQPLLCLGTRHPTRPPHPHPVNTASILLPLPLVISHTHLLAPAAPPPITTAATATTATNPTAAMSAALPKRFHTRSLSELSIYDRFLLGACQAGARCRRHHTEYPFHWQLRSAAELLWLDLRSGAQARLERFYCDVTQESISMKDGNDVYMLNFASMELDSCAKYDAVRRLSSTWDPALNPHLHTRWCLYWWNDSSWVEYSEGAILVQEPGWELRQDTGVSTPTLVMSATGSQDLGSTSYPKDGALRQDRVPVYVLGCGGVRPATRHLSGFLSGPSDTGHG</sequence>
<dbReference type="GO" id="GO:1990404">
    <property type="term" value="F:NAD+-protein mono-ADP-ribosyltransferase activity"/>
    <property type="evidence" value="ECO:0007669"/>
    <property type="project" value="TreeGrafter"/>
</dbReference>
<proteinExistence type="predicted"/>
<organism evidence="2 3">
    <name type="scientific">Merluccius polli</name>
    <name type="common">Benguela hake</name>
    <name type="synonym">Merluccius cadenati</name>
    <dbReference type="NCBI Taxonomy" id="89951"/>
    <lineage>
        <taxon>Eukaryota</taxon>
        <taxon>Metazoa</taxon>
        <taxon>Chordata</taxon>
        <taxon>Craniata</taxon>
        <taxon>Vertebrata</taxon>
        <taxon>Euteleostomi</taxon>
        <taxon>Actinopterygii</taxon>
        <taxon>Neopterygii</taxon>
        <taxon>Teleostei</taxon>
        <taxon>Neoteleostei</taxon>
        <taxon>Acanthomorphata</taxon>
        <taxon>Zeiogadaria</taxon>
        <taxon>Gadariae</taxon>
        <taxon>Gadiformes</taxon>
        <taxon>Gadoidei</taxon>
        <taxon>Merlucciidae</taxon>
        <taxon>Merluccius</taxon>
    </lineage>
</organism>
<dbReference type="PANTHER" id="PTHR45740">
    <property type="entry name" value="POLY [ADP-RIBOSE] POLYMERASE"/>
    <property type="match status" value="1"/>
</dbReference>
<feature type="region of interest" description="Disordered" evidence="1">
    <location>
        <begin position="1"/>
        <end position="27"/>
    </location>
</feature>
<evidence type="ECO:0000256" key="1">
    <source>
        <dbReference type="SAM" id="MobiDB-lite"/>
    </source>
</evidence>
<evidence type="ECO:0000313" key="3">
    <source>
        <dbReference type="Proteomes" id="UP001174136"/>
    </source>
</evidence>
<keyword evidence="3" id="KW-1185">Reference proteome</keyword>
<name>A0AA47NT92_MERPO</name>